<dbReference type="PROSITE" id="PS00678">
    <property type="entry name" value="WD_REPEATS_1"/>
    <property type="match status" value="2"/>
</dbReference>
<dbReference type="SUPFAM" id="SSF52540">
    <property type="entry name" value="P-loop containing nucleoside triphosphate hydrolases"/>
    <property type="match status" value="1"/>
</dbReference>
<dbReference type="Gene3D" id="3.40.50.300">
    <property type="entry name" value="P-loop containing nucleotide triphosphate hydrolases"/>
    <property type="match status" value="1"/>
</dbReference>
<dbReference type="PROSITE" id="PS50294">
    <property type="entry name" value="WD_REPEATS_REGION"/>
    <property type="match status" value="12"/>
</dbReference>
<dbReference type="PRINTS" id="PR00320">
    <property type="entry name" value="GPROTEINBRPT"/>
</dbReference>
<feature type="repeat" description="WD" evidence="3">
    <location>
        <begin position="715"/>
        <end position="746"/>
    </location>
</feature>
<feature type="transmembrane region" description="Helical" evidence="4">
    <location>
        <begin position="451"/>
        <end position="473"/>
    </location>
</feature>
<evidence type="ECO:0000256" key="1">
    <source>
        <dbReference type="ARBA" id="ARBA00022574"/>
    </source>
</evidence>
<feature type="repeat" description="WD" evidence="3">
    <location>
        <begin position="920"/>
        <end position="961"/>
    </location>
</feature>
<accession>A0A367R0W9</accession>
<dbReference type="InterPro" id="IPR019775">
    <property type="entry name" value="WD40_repeat_CS"/>
</dbReference>
<dbReference type="Proteomes" id="UP000252085">
    <property type="component" value="Unassembled WGS sequence"/>
</dbReference>
<dbReference type="InterPro" id="IPR011047">
    <property type="entry name" value="Quinoprotein_ADH-like_sf"/>
</dbReference>
<feature type="repeat" description="WD" evidence="3">
    <location>
        <begin position="633"/>
        <end position="664"/>
    </location>
</feature>
<feature type="repeat" description="WD" evidence="3">
    <location>
        <begin position="961"/>
        <end position="992"/>
    </location>
</feature>
<protein>
    <submittedName>
        <fullName evidence="5">Uncharacterized protein</fullName>
    </submittedName>
</protein>
<sequence length="1111" mass="124637">MAAHNYYQVGGSLKYGHPTYVERQADQDIYEGLKNREFCYVLNSRQMGKSSLRVQAMKTLSREGIKCASVDIGKLGNSTTPEKWYGGFISELWRGFDLLTEVNEYDWWHRHEHLSPILRISRFIEDILLIKFSENIVIFIDEIDSILKVSFKDDFFTFIRTCYNQRVDRPEYERLTFCLLGVATPSSLIQDKTRTPFNIGRAIELTGFTLSEAKLSLVKGLEETVENPEGVLEEVLKWTGGQPFLTQKLCQLIAKKADSKVPNIQQLVQKYIISNWETQDEPEHLKTIRDRLLNNEQRAARLLGLYQQILQKGEVLADGSSQQMELRLSGLVVKQQSSLKIYNRIYADVFDQKWVHKALADLRPYSEMFTAWLASHCQDESRLLRGQALWEAQAWAADKSLSNLDYQFLTASLELEKREAQTALEVEKEASWILSEANQTLIRAQRKAQRIIRSGITVLVIILFVTATVVILADNSVKKAEERRKSAEIGALNAASKLFWRSNNQLEALTASLKASQLLEIEVPPDIKNQTVEQLKQILYEVQERNRLEGHKGDVLNVSFSHDGRKIATVSRDRTVKLWTTDGQLLKTLEGHNGHNNWVYGVSFSPDDKTIATASRDGTAKLWTTEGELLQTFNSHSQAVHGVSFSPDGKKIATANRDGTAKLWTTDGQLLKTFIGHSDWVYSVSFSPDGKTIATASGDGTAKLWTTDGQLLQTFRGDKKRLLSISFSPDSKRIATAGMDGTAKLWTTDGQLLKTFIGHKDWIWNVSFSHDGRKIATVSGDHTVKLWTTEGELLQTFNGHSQAVHGVSFSPDDAIIATASADGTARLWSTDKDRFTLLKGHKGWVFHTNFSPNGNMIATASDDDTAKLWSINGKLLHTLKGHEDRVYKVRFSRDGKTIATASWDGTVKLWNLEGQLLQTLSGDKNGVNSVDLSFDGSIIAIANKNNTVKVWNLKSKTSLILKGHTDEVWDVSFSPDNKTIVTASADGTAKLWTTDGQLLRTFKGHLNEVFSVSFSPDGKTFATASYDRTAKLWSTDGQLLQTFDGHSRGVISASFSLDGKTIAICNKDSTVTIKKLLDDNLSQLKVVSCQWLKNYLKNNQYVKASDRSLCN</sequence>
<dbReference type="PANTHER" id="PTHR19848">
    <property type="entry name" value="WD40 REPEAT PROTEIN"/>
    <property type="match status" value="1"/>
</dbReference>
<evidence type="ECO:0000313" key="6">
    <source>
        <dbReference type="Proteomes" id="UP000252085"/>
    </source>
</evidence>
<dbReference type="SMART" id="SM00320">
    <property type="entry name" value="WD40"/>
    <property type="match status" value="13"/>
</dbReference>
<dbReference type="SUPFAM" id="SSF50978">
    <property type="entry name" value="WD40 repeat-like"/>
    <property type="match status" value="1"/>
</dbReference>
<dbReference type="Pfam" id="PF00400">
    <property type="entry name" value="WD40"/>
    <property type="match status" value="13"/>
</dbReference>
<feature type="repeat" description="WD" evidence="3">
    <location>
        <begin position="548"/>
        <end position="579"/>
    </location>
</feature>
<dbReference type="Pfam" id="PF14516">
    <property type="entry name" value="AAA_35"/>
    <property type="match status" value="1"/>
</dbReference>
<proteinExistence type="predicted"/>
<name>A0A367R0W9_NOSPU</name>
<comment type="caution">
    <text evidence="5">The sequence shown here is derived from an EMBL/GenBank/DDBJ whole genome shotgun (WGS) entry which is preliminary data.</text>
</comment>
<dbReference type="InterPro" id="IPR001680">
    <property type="entry name" value="WD40_rpt"/>
</dbReference>
<keyword evidence="4" id="KW-1133">Transmembrane helix</keyword>
<keyword evidence="4" id="KW-0472">Membrane</keyword>
<reference evidence="6" key="1">
    <citation type="submission" date="2016-04" db="EMBL/GenBank/DDBJ databases">
        <authorList>
            <person name="Tabuchi Yagui T.R."/>
        </authorList>
    </citation>
    <scope>NUCLEOTIDE SEQUENCE [LARGE SCALE GENOMIC DNA]</scope>
</reference>
<dbReference type="Gene3D" id="2.130.10.10">
    <property type="entry name" value="YVTN repeat-like/Quinoprotein amine dehydrogenase"/>
    <property type="match status" value="3"/>
</dbReference>
<evidence type="ECO:0000256" key="3">
    <source>
        <dbReference type="PROSITE-ProRule" id="PRU00221"/>
    </source>
</evidence>
<dbReference type="CDD" id="cd00200">
    <property type="entry name" value="WD40"/>
    <property type="match status" value="2"/>
</dbReference>
<dbReference type="EMBL" id="LXQE01000192">
    <property type="protein sequence ID" value="RCJ30126.1"/>
    <property type="molecule type" value="Genomic_DNA"/>
</dbReference>
<dbReference type="InterPro" id="IPR020472">
    <property type="entry name" value="WD40_PAC1"/>
</dbReference>
<dbReference type="PROSITE" id="PS50082">
    <property type="entry name" value="WD_REPEATS_2"/>
    <property type="match status" value="12"/>
</dbReference>
<feature type="repeat" description="WD" evidence="3">
    <location>
        <begin position="1002"/>
        <end position="1034"/>
    </location>
</feature>
<feature type="repeat" description="WD" evidence="3">
    <location>
        <begin position="838"/>
        <end position="872"/>
    </location>
</feature>
<keyword evidence="4" id="KW-0812">Transmembrane</keyword>
<keyword evidence="2" id="KW-0677">Repeat</keyword>
<feature type="repeat" description="WD" evidence="3">
    <location>
        <begin position="674"/>
        <end position="705"/>
    </location>
</feature>
<dbReference type="InterPro" id="IPR015943">
    <property type="entry name" value="WD40/YVTN_repeat-like_dom_sf"/>
</dbReference>
<keyword evidence="1 3" id="KW-0853">WD repeat</keyword>
<evidence type="ECO:0000256" key="2">
    <source>
        <dbReference type="ARBA" id="ARBA00022737"/>
    </source>
</evidence>
<dbReference type="PANTHER" id="PTHR19848:SF8">
    <property type="entry name" value="F-BOX AND WD REPEAT DOMAIN CONTAINING 7"/>
    <property type="match status" value="1"/>
</dbReference>
<feature type="repeat" description="WD" evidence="3">
    <location>
        <begin position="592"/>
        <end position="623"/>
    </location>
</feature>
<dbReference type="InterPro" id="IPR036322">
    <property type="entry name" value="WD40_repeat_dom_sf"/>
</dbReference>
<evidence type="ECO:0000256" key="4">
    <source>
        <dbReference type="SAM" id="Phobius"/>
    </source>
</evidence>
<feature type="repeat" description="WD" evidence="3">
    <location>
        <begin position="879"/>
        <end position="913"/>
    </location>
</feature>
<feature type="repeat" description="WD" evidence="3">
    <location>
        <begin position="756"/>
        <end position="787"/>
    </location>
</feature>
<dbReference type="InterPro" id="IPR027417">
    <property type="entry name" value="P-loop_NTPase"/>
</dbReference>
<feature type="repeat" description="WD" evidence="3">
    <location>
        <begin position="797"/>
        <end position="838"/>
    </location>
</feature>
<organism evidence="5 6">
    <name type="scientific">Nostoc punctiforme NIES-2108</name>
    <dbReference type="NCBI Taxonomy" id="1356359"/>
    <lineage>
        <taxon>Bacteria</taxon>
        <taxon>Bacillati</taxon>
        <taxon>Cyanobacteriota</taxon>
        <taxon>Cyanophyceae</taxon>
        <taxon>Nostocales</taxon>
        <taxon>Nostocaceae</taxon>
        <taxon>Nostoc</taxon>
    </lineage>
</organism>
<gene>
    <name evidence="5" type="ORF">A6769_34445</name>
</gene>
<dbReference type="SUPFAM" id="SSF50998">
    <property type="entry name" value="Quinoprotein alcohol dehydrogenase-like"/>
    <property type="match status" value="1"/>
</dbReference>
<dbReference type="AlphaFoldDB" id="A0A367R0W9"/>
<evidence type="ECO:0000313" key="5">
    <source>
        <dbReference type="EMBL" id="RCJ30126.1"/>
    </source>
</evidence>